<dbReference type="Pfam" id="PF13122">
    <property type="entry name" value="DUF3977"/>
    <property type="match status" value="1"/>
</dbReference>
<dbReference type="Proteomes" id="UP000242656">
    <property type="component" value="Unassembled WGS sequence"/>
</dbReference>
<dbReference type="InterPro" id="IPR025009">
    <property type="entry name" value="DUF3977"/>
</dbReference>
<sequence length="80" mass="9661">MKYIEVGIGNKWFIRTETEREDGTEFEQKGIVKPIYFESLYVRIWLRKTCFILDSKEGFKKVQKKRSDYKFIFGVVSRLI</sequence>
<comment type="caution">
    <text evidence="1">The sequence shown here is derived from an EMBL/GenBank/DDBJ whole genome shotgun (WGS) entry which is preliminary data.</text>
</comment>
<reference evidence="1 2" key="1">
    <citation type="submission" date="2017-09" db="EMBL/GenBank/DDBJ databases">
        <title>Large-scale bioinformatics analysis of Bacillus genomes uncovers conserved roles of natural products in bacterial physiology.</title>
        <authorList>
            <consortium name="Agbiome Team Llc"/>
            <person name="Bleich R.M."/>
            <person name="Grubbs K.J."/>
            <person name="Santa Maria K.C."/>
            <person name="Allen S.E."/>
            <person name="Farag S."/>
            <person name="Shank E.A."/>
            <person name="Bowers A."/>
        </authorList>
    </citation>
    <scope>NUCLEOTIDE SEQUENCE [LARGE SCALE GENOMIC DNA]</scope>
    <source>
        <strain evidence="1 2">AFS083043</strain>
    </source>
</reference>
<dbReference type="RefSeq" id="WP_098492368.1">
    <property type="nucleotide sequence ID" value="NZ_NUWN01000097.1"/>
</dbReference>
<gene>
    <name evidence="1" type="ORF">COI93_20900</name>
</gene>
<dbReference type="EMBL" id="NUWN01000097">
    <property type="protein sequence ID" value="PFK31159.1"/>
    <property type="molecule type" value="Genomic_DNA"/>
</dbReference>
<evidence type="ECO:0008006" key="3">
    <source>
        <dbReference type="Google" id="ProtNLM"/>
    </source>
</evidence>
<organism evidence="1 2">
    <name type="scientific">Bacillus cereus</name>
    <dbReference type="NCBI Taxonomy" id="1396"/>
    <lineage>
        <taxon>Bacteria</taxon>
        <taxon>Bacillati</taxon>
        <taxon>Bacillota</taxon>
        <taxon>Bacilli</taxon>
        <taxon>Bacillales</taxon>
        <taxon>Bacillaceae</taxon>
        <taxon>Bacillus</taxon>
        <taxon>Bacillus cereus group</taxon>
    </lineage>
</organism>
<dbReference type="AlphaFoldDB" id="A0A2B0LR11"/>
<name>A0A2B0LR11_BACCE</name>
<evidence type="ECO:0000313" key="1">
    <source>
        <dbReference type="EMBL" id="PFK31159.1"/>
    </source>
</evidence>
<protein>
    <recommendedName>
        <fullName evidence="3">DUF3977 domain-containing protein</fullName>
    </recommendedName>
</protein>
<proteinExistence type="predicted"/>
<evidence type="ECO:0000313" key="2">
    <source>
        <dbReference type="Proteomes" id="UP000242656"/>
    </source>
</evidence>
<accession>A0A2B0LR11</accession>